<evidence type="ECO:0000313" key="2">
    <source>
        <dbReference type="Proteomes" id="UP001201980"/>
    </source>
</evidence>
<proteinExistence type="predicted"/>
<keyword evidence="2" id="KW-1185">Reference proteome</keyword>
<name>A0AAD5WQ55_9PEZI</name>
<protein>
    <submittedName>
        <fullName evidence="1">Uncharacterized protein</fullName>
    </submittedName>
</protein>
<gene>
    <name evidence="1" type="ORF">MKZ38_003589</name>
</gene>
<evidence type="ECO:0000313" key="1">
    <source>
        <dbReference type="EMBL" id="KAJ2898905.1"/>
    </source>
</evidence>
<dbReference type="Proteomes" id="UP001201980">
    <property type="component" value="Unassembled WGS sequence"/>
</dbReference>
<accession>A0AAD5WQ55</accession>
<sequence>MAVKTDGLEGYEQEIPLQIPSRFDNLFKEDTADIFDDLVVESDSEDAEADSPSIAPATERQRNRAFRAWKHPKFWGSIWKAYPNANAEQVWVDLCKNDPTAFRICKAFLKFYEYVMERAVKSARSLNAFWKSLIAAADAEVLAPLRRKSSENYQLVLKRPKNYLGSADEAPVSKISH</sequence>
<dbReference type="EMBL" id="JAKWBI020000213">
    <property type="protein sequence ID" value="KAJ2898905.1"/>
    <property type="molecule type" value="Genomic_DNA"/>
</dbReference>
<dbReference type="AlphaFoldDB" id="A0AAD5WQ55"/>
<reference evidence="1" key="1">
    <citation type="submission" date="2022-07" db="EMBL/GenBank/DDBJ databases">
        <title>Draft genome sequence of Zalerion maritima ATCC 34329, a (micro)plastics degrading marine fungus.</title>
        <authorList>
            <person name="Paco A."/>
            <person name="Goncalves M.F.M."/>
            <person name="Rocha-Santos T.A.P."/>
            <person name="Alves A."/>
        </authorList>
    </citation>
    <scope>NUCLEOTIDE SEQUENCE</scope>
    <source>
        <strain evidence="1">ATCC 34329</strain>
    </source>
</reference>
<comment type="caution">
    <text evidence="1">The sequence shown here is derived from an EMBL/GenBank/DDBJ whole genome shotgun (WGS) entry which is preliminary data.</text>
</comment>
<organism evidence="1 2">
    <name type="scientific">Zalerion maritima</name>
    <dbReference type="NCBI Taxonomy" id="339359"/>
    <lineage>
        <taxon>Eukaryota</taxon>
        <taxon>Fungi</taxon>
        <taxon>Dikarya</taxon>
        <taxon>Ascomycota</taxon>
        <taxon>Pezizomycotina</taxon>
        <taxon>Sordariomycetes</taxon>
        <taxon>Lulworthiomycetidae</taxon>
        <taxon>Lulworthiales</taxon>
        <taxon>Lulworthiaceae</taxon>
        <taxon>Zalerion</taxon>
    </lineage>
</organism>